<dbReference type="GeneID" id="90824418"/>
<gene>
    <name evidence="2" type="ORF">I302_105729</name>
</gene>
<evidence type="ECO:0000313" key="3">
    <source>
        <dbReference type="Proteomes" id="UP000092730"/>
    </source>
</evidence>
<organism evidence="2 3">
    <name type="scientific">Kwoniella bestiolae CBS 10118</name>
    <dbReference type="NCBI Taxonomy" id="1296100"/>
    <lineage>
        <taxon>Eukaryota</taxon>
        <taxon>Fungi</taxon>
        <taxon>Dikarya</taxon>
        <taxon>Basidiomycota</taxon>
        <taxon>Agaricomycotina</taxon>
        <taxon>Tremellomycetes</taxon>
        <taxon>Tremellales</taxon>
        <taxon>Cryptococcaceae</taxon>
        <taxon>Kwoniella</taxon>
    </lineage>
</organism>
<feature type="compositionally biased region" description="Basic and acidic residues" evidence="1">
    <location>
        <begin position="16"/>
        <end position="26"/>
    </location>
</feature>
<dbReference type="RefSeq" id="XP_065726206.1">
    <property type="nucleotide sequence ID" value="XM_065870134.1"/>
</dbReference>
<evidence type="ECO:0000256" key="1">
    <source>
        <dbReference type="SAM" id="MobiDB-lite"/>
    </source>
</evidence>
<accession>A0AAJ8M8J5</accession>
<proteinExistence type="predicted"/>
<reference evidence="2" key="2">
    <citation type="submission" date="2024-02" db="EMBL/GenBank/DDBJ databases">
        <title>Comparative genomics of Cryptococcus and Kwoniella reveals pathogenesis evolution and contrasting modes of karyotype evolution via chromosome fusion or intercentromeric recombination.</title>
        <authorList>
            <person name="Coelho M.A."/>
            <person name="David-Palma M."/>
            <person name="Shea T."/>
            <person name="Bowers K."/>
            <person name="McGinley-Smith S."/>
            <person name="Mohammad A.W."/>
            <person name="Gnirke A."/>
            <person name="Yurkov A.M."/>
            <person name="Nowrousian M."/>
            <person name="Sun S."/>
            <person name="Cuomo C.A."/>
            <person name="Heitman J."/>
        </authorList>
    </citation>
    <scope>NUCLEOTIDE SEQUENCE</scope>
    <source>
        <strain evidence="2">CBS 10118</strain>
    </source>
</reference>
<feature type="region of interest" description="Disordered" evidence="1">
    <location>
        <begin position="1"/>
        <end position="27"/>
    </location>
</feature>
<sequence>MNEGHYQPQANGYDGRGAEGRERRDQVSPSFDISISPFSPFSLDLSLEFGSWIYSEFSIIVSIIVFDRDPNI</sequence>
<protein>
    <submittedName>
        <fullName evidence="2">Uncharacterized protein</fullName>
    </submittedName>
</protein>
<dbReference type="Proteomes" id="UP000092730">
    <property type="component" value="Chromosome 4"/>
</dbReference>
<dbReference type="AlphaFoldDB" id="A0AAJ8M8J5"/>
<name>A0AAJ8M8J5_9TREE</name>
<reference evidence="2" key="1">
    <citation type="submission" date="2013-07" db="EMBL/GenBank/DDBJ databases">
        <authorList>
            <consortium name="The Broad Institute Genome Sequencing Platform"/>
            <person name="Cuomo C."/>
            <person name="Litvintseva A."/>
            <person name="Chen Y."/>
            <person name="Heitman J."/>
            <person name="Sun S."/>
            <person name="Springer D."/>
            <person name="Dromer F."/>
            <person name="Young S.K."/>
            <person name="Zeng Q."/>
            <person name="Gargeya S."/>
            <person name="Fitzgerald M."/>
            <person name="Abouelleil A."/>
            <person name="Alvarado L."/>
            <person name="Berlin A.M."/>
            <person name="Chapman S.B."/>
            <person name="Dewar J."/>
            <person name="Goldberg J."/>
            <person name="Griggs A."/>
            <person name="Gujja S."/>
            <person name="Hansen M."/>
            <person name="Howarth C."/>
            <person name="Imamovic A."/>
            <person name="Larimer J."/>
            <person name="McCowan C."/>
            <person name="Murphy C."/>
            <person name="Pearson M."/>
            <person name="Priest M."/>
            <person name="Roberts A."/>
            <person name="Saif S."/>
            <person name="Shea T."/>
            <person name="Sykes S."/>
            <person name="Wortman J."/>
            <person name="Nusbaum C."/>
            <person name="Birren B."/>
        </authorList>
    </citation>
    <scope>NUCLEOTIDE SEQUENCE</scope>
    <source>
        <strain evidence="2">CBS 10118</strain>
    </source>
</reference>
<evidence type="ECO:0000313" key="2">
    <source>
        <dbReference type="EMBL" id="WVW83708.1"/>
    </source>
</evidence>
<keyword evidence="3" id="KW-1185">Reference proteome</keyword>
<dbReference type="KEGG" id="kbi:90824418"/>
<dbReference type="EMBL" id="CP144544">
    <property type="protein sequence ID" value="WVW83708.1"/>
    <property type="molecule type" value="Genomic_DNA"/>
</dbReference>